<protein>
    <submittedName>
        <fullName evidence="1">Uncharacterized protein</fullName>
    </submittedName>
</protein>
<dbReference type="Proteomes" id="UP001162483">
    <property type="component" value="Unassembled WGS sequence"/>
</dbReference>
<organism evidence="1 2">
    <name type="scientific">Staurois parvus</name>
    <dbReference type="NCBI Taxonomy" id="386267"/>
    <lineage>
        <taxon>Eukaryota</taxon>
        <taxon>Metazoa</taxon>
        <taxon>Chordata</taxon>
        <taxon>Craniata</taxon>
        <taxon>Vertebrata</taxon>
        <taxon>Euteleostomi</taxon>
        <taxon>Amphibia</taxon>
        <taxon>Batrachia</taxon>
        <taxon>Anura</taxon>
        <taxon>Neobatrachia</taxon>
        <taxon>Ranoidea</taxon>
        <taxon>Ranidae</taxon>
        <taxon>Staurois</taxon>
    </lineage>
</organism>
<dbReference type="EMBL" id="CATNWA010002402">
    <property type="protein sequence ID" value="CAI9542790.1"/>
    <property type="molecule type" value="Genomic_DNA"/>
</dbReference>
<comment type="caution">
    <text evidence="1">The sequence shown here is derived from an EMBL/GenBank/DDBJ whole genome shotgun (WGS) entry which is preliminary data.</text>
</comment>
<accession>A0ABN9B4Z4</accession>
<proteinExistence type="predicted"/>
<gene>
    <name evidence="1" type="ORF">SPARVUS_LOCUS2150307</name>
</gene>
<evidence type="ECO:0000313" key="1">
    <source>
        <dbReference type="EMBL" id="CAI9542790.1"/>
    </source>
</evidence>
<keyword evidence="2" id="KW-1185">Reference proteome</keyword>
<sequence length="67" mass="7599">MGDTERQLRWALICGTDVTLKSGTDGHWQVAWMSTALAVMETNRWHCWGYTDHQGILIMCALMELSA</sequence>
<reference evidence="1" key="1">
    <citation type="submission" date="2023-05" db="EMBL/GenBank/DDBJ databases">
        <authorList>
            <person name="Stuckert A."/>
        </authorList>
    </citation>
    <scope>NUCLEOTIDE SEQUENCE</scope>
</reference>
<name>A0ABN9B4Z4_9NEOB</name>
<evidence type="ECO:0000313" key="2">
    <source>
        <dbReference type="Proteomes" id="UP001162483"/>
    </source>
</evidence>